<protein>
    <submittedName>
        <fullName evidence="1">Uncharacterized protein</fullName>
    </submittedName>
</protein>
<proteinExistence type="predicted"/>
<organism evidence="1 2">
    <name type="scientific">Marinicella pacifica</name>
    <dbReference type="NCBI Taxonomy" id="1171543"/>
    <lineage>
        <taxon>Bacteria</taxon>
        <taxon>Pseudomonadati</taxon>
        <taxon>Pseudomonadota</taxon>
        <taxon>Gammaproteobacteria</taxon>
        <taxon>Lysobacterales</taxon>
        <taxon>Marinicellaceae</taxon>
        <taxon>Marinicella</taxon>
    </lineage>
</organism>
<evidence type="ECO:0000313" key="1">
    <source>
        <dbReference type="EMBL" id="GGG03377.1"/>
    </source>
</evidence>
<dbReference type="Proteomes" id="UP000605253">
    <property type="component" value="Unassembled WGS sequence"/>
</dbReference>
<gene>
    <name evidence="1" type="ORF">GCM10011365_25670</name>
</gene>
<name>A0A917D003_9GAMM</name>
<dbReference type="RefSeq" id="WP_188366175.1">
    <property type="nucleotide sequence ID" value="NZ_BAABJF010000033.1"/>
</dbReference>
<accession>A0A917D003</accession>
<reference evidence="1" key="2">
    <citation type="submission" date="2020-09" db="EMBL/GenBank/DDBJ databases">
        <authorList>
            <person name="Sun Q."/>
            <person name="Zhou Y."/>
        </authorList>
    </citation>
    <scope>NUCLEOTIDE SEQUENCE</scope>
    <source>
        <strain evidence="1">CGMCC 1.12181</strain>
    </source>
</reference>
<reference evidence="1" key="1">
    <citation type="journal article" date="2014" name="Int. J. Syst. Evol. Microbiol.">
        <title>Complete genome sequence of Corynebacterium casei LMG S-19264T (=DSM 44701T), isolated from a smear-ripened cheese.</title>
        <authorList>
            <consortium name="US DOE Joint Genome Institute (JGI-PGF)"/>
            <person name="Walter F."/>
            <person name="Albersmeier A."/>
            <person name="Kalinowski J."/>
            <person name="Ruckert C."/>
        </authorList>
    </citation>
    <scope>NUCLEOTIDE SEQUENCE</scope>
    <source>
        <strain evidence="1">CGMCC 1.12181</strain>
    </source>
</reference>
<evidence type="ECO:0000313" key="2">
    <source>
        <dbReference type="Proteomes" id="UP000605253"/>
    </source>
</evidence>
<dbReference type="AlphaFoldDB" id="A0A917D003"/>
<comment type="caution">
    <text evidence="1">The sequence shown here is derived from an EMBL/GenBank/DDBJ whole genome shotgun (WGS) entry which is preliminary data.</text>
</comment>
<keyword evidence="2" id="KW-1185">Reference proteome</keyword>
<dbReference type="EMBL" id="BMEO01000025">
    <property type="protein sequence ID" value="GGG03377.1"/>
    <property type="molecule type" value="Genomic_DNA"/>
</dbReference>
<sequence length="61" mass="6964">MSKNEISKVLKIDDSTINHFLNAASLLQILETKDPVETDPKPLRSQVSRFSEKLKTIFNFS</sequence>